<dbReference type="AlphaFoldDB" id="A0A242N5V7"/>
<gene>
    <name evidence="1" type="ORF">PAMC26510_06255</name>
</gene>
<organism evidence="1 2">
    <name type="scientific">Caballeronia sordidicola</name>
    <name type="common">Burkholderia sordidicola</name>
    <dbReference type="NCBI Taxonomy" id="196367"/>
    <lineage>
        <taxon>Bacteria</taxon>
        <taxon>Pseudomonadati</taxon>
        <taxon>Pseudomonadota</taxon>
        <taxon>Betaproteobacteria</taxon>
        <taxon>Burkholderiales</taxon>
        <taxon>Burkholderiaceae</taxon>
        <taxon>Caballeronia</taxon>
    </lineage>
</organism>
<protein>
    <recommendedName>
        <fullName evidence="3">TniQ protein</fullName>
    </recommendedName>
</protein>
<proteinExistence type="predicted"/>
<evidence type="ECO:0008006" key="3">
    <source>
        <dbReference type="Google" id="ProtNLM"/>
    </source>
</evidence>
<reference evidence="1 2" key="1">
    <citation type="submission" date="2017-03" db="EMBL/GenBank/DDBJ databases">
        <title>Genome analysis of strain PAMC 26510.</title>
        <authorList>
            <person name="Oh H.-M."/>
            <person name="Yang J.-A."/>
        </authorList>
    </citation>
    <scope>NUCLEOTIDE SEQUENCE [LARGE SCALE GENOMIC DNA]</scope>
    <source>
        <strain evidence="1 2">PAMC 26510</strain>
    </source>
</reference>
<accession>A0A242N5V7</accession>
<evidence type="ECO:0000313" key="1">
    <source>
        <dbReference type="EMBL" id="OTP79059.1"/>
    </source>
</evidence>
<evidence type="ECO:0000313" key="2">
    <source>
        <dbReference type="Proteomes" id="UP000194546"/>
    </source>
</evidence>
<dbReference type="Proteomes" id="UP000194546">
    <property type="component" value="Unassembled WGS sequence"/>
</dbReference>
<name>A0A242N5V7_CABSO</name>
<sequence length="575" mass="64072">MRSLPTASGTAQPGLHPFASALLVRPAARKDESLFGYKLRAAHMNGINPGWLVASGAASSVSRGLGAAHWCPHCIADADGYWRVQWQTMDSACFQHQCWLSERCPGCDRQMTWRRARFDRCVCGYALTDVEAAPLSAEIKVLLGSEHPPELHELYLLSPAQRWNVASAIGALDIFGLRGKPFKKLSSKSPQRARVIMDRGAKILLFSGTCAFLHGLRVSRVSGDVPLVSEALPGLLNLLRKNLAPAELGWMLNLLDRYVRYAANQSSPIIWESKRTKRENGVNASSPLPKPRAKRIVHALSAQGITSQIRRTKSGRLKVTITDSDWMEVRRREYKLVGLRRVAKEYGLSVPRLRALIQAGLVRGGNARVDRDSLTSFATSIVERASPSDASALDRPIKLTEILRFRVPLSDTREFFDRISDGSIQIYWRMSGAKSFNALLIDATNFPSTLRRNDVHATHSIVESAELLGIKDEVMYHLVNVGLVVTSIERRNRRRARVIEAGELERFSRCTETLSAACRRQDVPVRIGITWARENGLKLVSGPTIDGGRQYFVRRTCDEPLSTSVPSFSAQREQR</sequence>
<comment type="caution">
    <text evidence="1">The sequence shown here is derived from an EMBL/GenBank/DDBJ whole genome shotgun (WGS) entry which is preliminary data.</text>
</comment>
<dbReference type="EMBL" id="NBTY01000034">
    <property type="protein sequence ID" value="OTP79059.1"/>
    <property type="molecule type" value="Genomic_DNA"/>
</dbReference>